<dbReference type="GO" id="GO:0042834">
    <property type="term" value="F:peptidoglycan binding"/>
    <property type="evidence" value="ECO:0007669"/>
    <property type="project" value="InterPro"/>
</dbReference>
<proteinExistence type="predicted"/>
<feature type="region of interest" description="Disordered" evidence="1">
    <location>
        <begin position="1"/>
        <end position="24"/>
    </location>
</feature>
<feature type="compositionally biased region" description="Basic and acidic residues" evidence="1">
    <location>
        <begin position="69"/>
        <end position="79"/>
    </location>
</feature>
<dbReference type="Proteomes" id="UP000281474">
    <property type="component" value="Unassembled WGS sequence"/>
</dbReference>
<evidence type="ECO:0000259" key="3">
    <source>
        <dbReference type="PROSITE" id="PS51724"/>
    </source>
</evidence>
<dbReference type="SUPFAM" id="SSF110997">
    <property type="entry name" value="Sporulation related repeat"/>
    <property type="match status" value="1"/>
</dbReference>
<feature type="region of interest" description="Disordered" evidence="1">
    <location>
        <begin position="55"/>
        <end position="82"/>
    </location>
</feature>
<keyword evidence="2" id="KW-0812">Transmembrane</keyword>
<comment type="caution">
    <text evidence="4">The sequence shown here is derived from an EMBL/GenBank/DDBJ whole genome shotgun (WGS) entry which is preliminary data.</text>
</comment>
<feature type="transmembrane region" description="Helical" evidence="2">
    <location>
        <begin position="27"/>
        <end position="47"/>
    </location>
</feature>
<evidence type="ECO:0000256" key="1">
    <source>
        <dbReference type="SAM" id="MobiDB-lite"/>
    </source>
</evidence>
<feature type="compositionally biased region" description="Basic residues" evidence="1">
    <location>
        <begin position="9"/>
        <end position="21"/>
    </location>
</feature>
<organism evidence="4 5">
    <name type="scientific">Parashewanella curva</name>
    <dbReference type="NCBI Taxonomy" id="2338552"/>
    <lineage>
        <taxon>Bacteria</taxon>
        <taxon>Pseudomonadati</taxon>
        <taxon>Pseudomonadota</taxon>
        <taxon>Gammaproteobacteria</taxon>
        <taxon>Alteromonadales</taxon>
        <taxon>Shewanellaceae</taxon>
        <taxon>Parashewanella</taxon>
    </lineage>
</organism>
<gene>
    <name evidence="4" type="ORF">D5018_09370</name>
</gene>
<dbReference type="EMBL" id="QZEI01000023">
    <property type="protein sequence ID" value="RLV60004.1"/>
    <property type="molecule type" value="Genomic_DNA"/>
</dbReference>
<dbReference type="Pfam" id="PF05036">
    <property type="entry name" value="SPOR"/>
    <property type="match status" value="1"/>
</dbReference>
<feature type="domain" description="SPOR" evidence="3">
    <location>
        <begin position="101"/>
        <end position="180"/>
    </location>
</feature>
<dbReference type="InterPro" id="IPR036680">
    <property type="entry name" value="SPOR-like_sf"/>
</dbReference>
<dbReference type="AlphaFoldDB" id="A0A3L8PXH8"/>
<sequence>MSRDYANRKPTKRTPRSKKKQAPSSRLPIIPLLIATIGIGGFGYFLWNIKDSAETTQPVSKPVKTKPKPKNELPPKPQDKWSYQDILENKEVQVDVPKKEPQPNRSYQMQCGSFRSEAQAESMRAKIAFQGLSSNVRRTEGKNGVWYRVYLGPYDRKRAAERERHKLQAISINTCIILLKKDN</sequence>
<keyword evidence="2" id="KW-0472">Membrane</keyword>
<evidence type="ECO:0000313" key="4">
    <source>
        <dbReference type="EMBL" id="RLV60004.1"/>
    </source>
</evidence>
<keyword evidence="2" id="KW-1133">Transmembrane helix</keyword>
<evidence type="ECO:0000256" key="2">
    <source>
        <dbReference type="SAM" id="Phobius"/>
    </source>
</evidence>
<dbReference type="PANTHER" id="PTHR38687">
    <property type="entry name" value="CELL DIVISION PROTEIN DEDD-RELATED"/>
    <property type="match status" value="1"/>
</dbReference>
<dbReference type="PROSITE" id="PS51724">
    <property type="entry name" value="SPOR"/>
    <property type="match status" value="1"/>
</dbReference>
<dbReference type="RefSeq" id="WP_121838747.1">
    <property type="nucleotide sequence ID" value="NZ_ML014772.1"/>
</dbReference>
<name>A0A3L8PXH8_9GAMM</name>
<dbReference type="InterPro" id="IPR007730">
    <property type="entry name" value="SPOR-like_dom"/>
</dbReference>
<evidence type="ECO:0000313" key="5">
    <source>
        <dbReference type="Proteomes" id="UP000281474"/>
    </source>
</evidence>
<dbReference type="PANTHER" id="PTHR38687:SF2">
    <property type="entry name" value="CELL DIVISION PROTEIN FTSN"/>
    <property type="match status" value="1"/>
</dbReference>
<reference evidence="4 5" key="1">
    <citation type="submission" date="2018-09" db="EMBL/GenBank/DDBJ databases">
        <title>Phylogeny of the Shewanellaceae, and recommendation for two new genera, Pseudoshewanella and Parashewanella.</title>
        <authorList>
            <person name="Wang G."/>
        </authorList>
    </citation>
    <scope>NUCLEOTIDE SEQUENCE [LARGE SCALE GENOMIC DNA]</scope>
    <source>
        <strain evidence="4 5">C51</strain>
    </source>
</reference>
<dbReference type="Gene3D" id="3.30.70.1070">
    <property type="entry name" value="Sporulation related repeat"/>
    <property type="match status" value="1"/>
</dbReference>
<dbReference type="OrthoDB" id="8558195at2"/>
<protein>
    <submittedName>
        <fullName evidence="4">Sporulation protein</fullName>
    </submittedName>
</protein>
<keyword evidence="5" id="KW-1185">Reference proteome</keyword>
<dbReference type="InterPro" id="IPR052521">
    <property type="entry name" value="Cell_div_SPOR-domain"/>
</dbReference>
<accession>A0A3L8PXH8</accession>